<gene>
    <name evidence="3" type="ORF">DdX_11861</name>
</gene>
<reference evidence="3" key="1">
    <citation type="submission" date="2022-01" db="EMBL/GenBank/DDBJ databases">
        <title>Genome Sequence Resource for Two Populations of Ditylenchus destructor, the Migratory Endoparasitic Phytonematode.</title>
        <authorList>
            <person name="Zhang H."/>
            <person name="Lin R."/>
            <person name="Xie B."/>
        </authorList>
    </citation>
    <scope>NUCLEOTIDE SEQUENCE</scope>
    <source>
        <strain evidence="3">BazhouSP</strain>
    </source>
</reference>
<evidence type="ECO:0000256" key="1">
    <source>
        <dbReference type="SAM" id="SignalP"/>
    </source>
</evidence>
<proteinExistence type="predicted"/>
<dbReference type="EMBL" id="JAKKPZ010000035">
    <property type="protein sequence ID" value="KAI1708476.1"/>
    <property type="molecule type" value="Genomic_DNA"/>
</dbReference>
<protein>
    <recommendedName>
        <fullName evidence="2">Rho-GAP domain-containing protein</fullName>
    </recommendedName>
</protein>
<dbReference type="AlphaFoldDB" id="A0AAD4QXV6"/>
<keyword evidence="1" id="KW-0732">Signal</keyword>
<organism evidence="3 4">
    <name type="scientific">Ditylenchus destructor</name>
    <dbReference type="NCBI Taxonomy" id="166010"/>
    <lineage>
        <taxon>Eukaryota</taxon>
        <taxon>Metazoa</taxon>
        <taxon>Ecdysozoa</taxon>
        <taxon>Nematoda</taxon>
        <taxon>Chromadorea</taxon>
        <taxon>Rhabditida</taxon>
        <taxon>Tylenchina</taxon>
        <taxon>Tylenchomorpha</taxon>
        <taxon>Sphaerularioidea</taxon>
        <taxon>Anguinidae</taxon>
        <taxon>Anguininae</taxon>
        <taxon>Ditylenchus</taxon>
    </lineage>
</organism>
<feature type="domain" description="Rho-GAP" evidence="2">
    <location>
        <begin position="64"/>
        <end position="267"/>
    </location>
</feature>
<sequence>MNCTYLLFTVLCIFYLQPAETKGGIVHGLVKKASTLNLTRRTSDPPPEEELVPEVNLEVVYKEFNMEEDSKHHPNKIPAIMAESLQHAECDGDGVSTSLLFRGGGTPTRITETLLEYLTHTQNRATHHFKFERAGMTAMDAQAIARKFINLNKPFFSQYLHKELETKAHAFFAKQFDDGEFRAKVRRAVEMHVPALKVRLFRHIAKVMKKVVECQEETQGVGYDGLAVSWAPSMFNGKDPKGQTSLETKLKFAPIVAQFFKYQNEFFCSYPG</sequence>
<name>A0AAD4QXV6_9BILA</name>
<feature type="signal peptide" evidence="1">
    <location>
        <begin position="1"/>
        <end position="21"/>
    </location>
</feature>
<dbReference type="InterPro" id="IPR000198">
    <property type="entry name" value="RhoGAP_dom"/>
</dbReference>
<dbReference type="Gene3D" id="1.10.555.10">
    <property type="entry name" value="Rho GTPase activation protein"/>
    <property type="match status" value="1"/>
</dbReference>
<dbReference type="Proteomes" id="UP001201812">
    <property type="component" value="Unassembled WGS sequence"/>
</dbReference>
<keyword evidence="4" id="KW-1185">Reference proteome</keyword>
<feature type="chain" id="PRO_5042022190" description="Rho-GAP domain-containing protein" evidence="1">
    <location>
        <begin position="22"/>
        <end position="272"/>
    </location>
</feature>
<dbReference type="PROSITE" id="PS50238">
    <property type="entry name" value="RHOGAP"/>
    <property type="match status" value="1"/>
</dbReference>
<evidence type="ECO:0000259" key="2">
    <source>
        <dbReference type="PROSITE" id="PS50238"/>
    </source>
</evidence>
<accession>A0AAD4QXV6</accession>
<dbReference type="SUPFAM" id="SSF48350">
    <property type="entry name" value="GTPase activation domain, GAP"/>
    <property type="match status" value="1"/>
</dbReference>
<comment type="caution">
    <text evidence="3">The sequence shown here is derived from an EMBL/GenBank/DDBJ whole genome shotgun (WGS) entry which is preliminary data.</text>
</comment>
<dbReference type="GO" id="GO:0007165">
    <property type="term" value="P:signal transduction"/>
    <property type="evidence" value="ECO:0007669"/>
    <property type="project" value="InterPro"/>
</dbReference>
<evidence type="ECO:0000313" key="3">
    <source>
        <dbReference type="EMBL" id="KAI1708476.1"/>
    </source>
</evidence>
<evidence type="ECO:0000313" key="4">
    <source>
        <dbReference type="Proteomes" id="UP001201812"/>
    </source>
</evidence>
<dbReference type="InterPro" id="IPR008936">
    <property type="entry name" value="Rho_GTPase_activation_prot"/>
</dbReference>